<evidence type="ECO:0000256" key="2">
    <source>
        <dbReference type="SAM" id="SignalP"/>
    </source>
</evidence>
<dbReference type="Proteomes" id="UP001589890">
    <property type="component" value="Unassembled WGS sequence"/>
</dbReference>
<evidence type="ECO:0000313" key="4">
    <source>
        <dbReference type="Proteomes" id="UP001589890"/>
    </source>
</evidence>
<feature type="region of interest" description="Disordered" evidence="1">
    <location>
        <begin position="256"/>
        <end position="297"/>
    </location>
</feature>
<feature type="signal peptide" evidence="2">
    <location>
        <begin position="1"/>
        <end position="27"/>
    </location>
</feature>
<keyword evidence="2" id="KW-0732">Signal</keyword>
<feature type="chain" id="PRO_5045258321" description="Secreted protein" evidence="2">
    <location>
        <begin position="28"/>
        <end position="297"/>
    </location>
</feature>
<name>A0ABV6QS41_9ACTN</name>
<keyword evidence="4" id="KW-1185">Reference proteome</keyword>
<proteinExistence type="predicted"/>
<organism evidence="3 4">
    <name type="scientific">Kribbella deserti</name>
    <dbReference type="NCBI Taxonomy" id="1926257"/>
    <lineage>
        <taxon>Bacteria</taxon>
        <taxon>Bacillati</taxon>
        <taxon>Actinomycetota</taxon>
        <taxon>Actinomycetes</taxon>
        <taxon>Propionibacteriales</taxon>
        <taxon>Kribbellaceae</taxon>
        <taxon>Kribbella</taxon>
    </lineage>
</organism>
<evidence type="ECO:0000313" key="3">
    <source>
        <dbReference type="EMBL" id="MFC0627431.1"/>
    </source>
</evidence>
<comment type="caution">
    <text evidence="3">The sequence shown here is derived from an EMBL/GenBank/DDBJ whole genome shotgun (WGS) entry which is preliminary data.</text>
</comment>
<sequence length="297" mass="30499">MRRDFVPTVVTVSAVAGVAAFSLVAAAPVGNAAARPSSAYAVSAEGQVPIPKTPYIESVDGRERTSSALKIPANPLIAARAGSVTAANDSAVVELLDVTIGQGALNQVKLPPELKTACDRLPAQGGDDLPIPDLALPGLGLPLPELPRTDDLPAKNLRELCELLLTPPSSVLGIDSLNVWCAGDKGGVDIGALTLLGQRIAIPSTKQGATIPAAPLATITINEQTKRPDGSFTITGLVINLGNGAEVIRLASVTCAKPAPRTKPTPRPKPPKPSQDIEHPPPAPPPSPVETRHPVTG</sequence>
<accession>A0ABV6QS41</accession>
<evidence type="ECO:0000256" key="1">
    <source>
        <dbReference type="SAM" id="MobiDB-lite"/>
    </source>
</evidence>
<gene>
    <name evidence="3" type="ORF">ACFFGN_25380</name>
</gene>
<reference evidence="3 4" key="1">
    <citation type="submission" date="2024-09" db="EMBL/GenBank/DDBJ databases">
        <authorList>
            <person name="Sun Q."/>
            <person name="Mori K."/>
        </authorList>
    </citation>
    <scope>NUCLEOTIDE SEQUENCE [LARGE SCALE GENOMIC DNA]</scope>
    <source>
        <strain evidence="3 4">CGMCC 1.15906</strain>
    </source>
</reference>
<dbReference type="EMBL" id="JBHLTC010000033">
    <property type="protein sequence ID" value="MFC0627431.1"/>
    <property type="molecule type" value="Genomic_DNA"/>
</dbReference>
<protein>
    <recommendedName>
        <fullName evidence="5">Secreted protein</fullName>
    </recommendedName>
</protein>
<dbReference type="RefSeq" id="WP_380052189.1">
    <property type="nucleotide sequence ID" value="NZ_JBHLTC010000033.1"/>
</dbReference>
<evidence type="ECO:0008006" key="5">
    <source>
        <dbReference type="Google" id="ProtNLM"/>
    </source>
</evidence>